<dbReference type="GO" id="GO:0048039">
    <property type="term" value="F:ubiquinone binding"/>
    <property type="evidence" value="ECO:0007669"/>
    <property type="project" value="TreeGrafter"/>
</dbReference>
<comment type="subcellular location">
    <subcellularLocation>
        <location evidence="1">Endomembrane system</location>
        <topology evidence="1">Multi-pass membrane protein</topology>
    </subcellularLocation>
    <subcellularLocation>
        <location evidence="6">Membrane</location>
        <topology evidence="6">Multi-pass membrane protein</topology>
    </subcellularLocation>
</comment>
<feature type="transmembrane region" description="Helical" evidence="7">
    <location>
        <begin position="26"/>
        <end position="46"/>
    </location>
</feature>
<dbReference type="NCBIfam" id="NF004499">
    <property type="entry name" value="PRK05846.1-3"/>
    <property type="match status" value="1"/>
</dbReference>
<evidence type="ECO:0000256" key="5">
    <source>
        <dbReference type="ARBA" id="ARBA00023136"/>
    </source>
</evidence>
<evidence type="ECO:0000256" key="2">
    <source>
        <dbReference type="ARBA" id="ARBA00009025"/>
    </source>
</evidence>
<dbReference type="PANTHER" id="PTHR43507:SF1">
    <property type="entry name" value="NADH-UBIQUINONE OXIDOREDUCTASE CHAIN 4"/>
    <property type="match status" value="1"/>
</dbReference>
<name>A9H8I3_GLUDA</name>
<feature type="transmembrane region" description="Helical" evidence="7">
    <location>
        <begin position="108"/>
        <end position="128"/>
    </location>
</feature>
<dbReference type="InterPro" id="IPR010227">
    <property type="entry name" value="NADH_Q_OxRdtase_chainM/4"/>
</dbReference>
<dbReference type="PANTHER" id="PTHR43507">
    <property type="entry name" value="NADH-UBIQUINONE OXIDOREDUCTASE CHAIN 4"/>
    <property type="match status" value="1"/>
</dbReference>
<dbReference type="GO" id="GO:0008137">
    <property type="term" value="F:NADH dehydrogenase (ubiquinone) activity"/>
    <property type="evidence" value="ECO:0007669"/>
    <property type="project" value="InterPro"/>
</dbReference>
<feature type="transmembrane region" description="Helical" evidence="7">
    <location>
        <begin position="140"/>
        <end position="165"/>
    </location>
</feature>
<keyword evidence="4 7" id="KW-1133">Transmembrane helix</keyword>
<feature type="transmembrane region" description="Helical" evidence="7">
    <location>
        <begin position="428"/>
        <end position="451"/>
    </location>
</feature>
<dbReference type="InterPro" id="IPR001750">
    <property type="entry name" value="ND/Mrp_TM"/>
</dbReference>
<proteinExistence type="inferred from homology"/>
<gene>
    <name evidence="9" type="primary">nuoM</name>
    <name evidence="9" type="ordered locus">GDI0593</name>
</gene>
<protein>
    <submittedName>
        <fullName evidence="9">Putative NADH-quinone oxidoreductase chain M</fullName>
    </submittedName>
</protein>
<evidence type="ECO:0000256" key="1">
    <source>
        <dbReference type="ARBA" id="ARBA00004127"/>
    </source>
</evidence>
<sequence>MGWSRRPNGDRLPPSFTDDETDVHPILLPLVTYLPLGGALAILLMRGTSEAVEGASRWVALWTSLIVFGLSVVMWGEFDPSLPGFQFVQQVGWASSFGISYHAGVDGISLLFVLLSTFLTPLAVIGGWKLVTTRVRDYMLAVLLLETTLVGLFSALDLVLFYVFYEATLIPGSLMIGVWGGPKRVWASIQFFLFTFGGSLFMLLALLTMWNMTGTTDIPTLMQATFPRAMQCWLLLGFVLAFGVKLPLFPLHAWLPDAYTEAPTPTSALLSGVLSKAGAYGLLRFGVLMFPEAARLFAPYILTLGVIAVIYAAIIALAQTDMKRVIAYSSFSHMGVIAVGLFTLTPEGIDGAIFTMLSHGVIITALFFCVAAVSWRAETRSIDAFSGVAHKMPVLATLAMLFVMANIGLPGTGSFVGELLVMVGAIHVSFWVAFLAGSTMILGAVYMLVLYRRVMFGAAGHGVVAMLRDLTGPELAVLVPCALVTLWMGIHPTSFLRVFDPAVVHAVAAPAQASAAAPIHLAAR</sequence>
<dbReference type="GO" id="GO:0012505">
    <property type="term" value="C:endomembrane system"/>
    <property type="evidence" value="ECO:0007669"/>
    <property type="project" value="UniProtKB-SubCell"/>
</dbReference>
<feature type="transmembrane region" description="Helical" evidence="7">
    <location>
        <begin position="325"/>
        <end position="345"/>
    </location>
</feature>
<feature type="transmembrane region" description="Helical" evidence="7">
    <location>
        <begin position="232"/>
        <end position="255"/>
    </location>
</feature>
<feature type="domain" description="NADH:quinone oxidoreductase/Mrp antiporter transmembrane" evidence="8">
    <location>
        <begin position="155"/>
        <end position="439"/>
    </location>
</feature>
<reference evidence="9 10" key="1">
    <citation type="journal article" date="2009" name="BMC Genomics">
        <title>Complete genome sequence of the sugarcane nitrogen-fixing endophyte Gluconacetobacter diazotrophicus Pal5.</title>
        <authorList>
            <person name="Bertalan M."/>
            <person name="Albano R."/>
            <person name="Padua V."/>
            <person name="Rouws L."/>
            <person name="Rojas C."/>
            <person name="Hemerly A."/>
            <person name="Teixeira K."/>
            <person name="Schwab S."/>
            <person name="Araujo J."/>
            <person name="Oliveira A."/>
            <person name="Franca L."/>
            <person name="Magalhaes V."/>
            <person name="Alqueres S."/>
            <person name="Cardoso A."/>
            <person name="Almeida W."/>
            <person name="Loureiro M.M."/>
            <person name="Nogueira E."/>
            <person name="Cidade D."/>
            <person name="Oliveira D."/>
            <person name="Simao T."/>
            <person name="Macedo J."/>
            <person name="Valadao A."/>
            <person name="Dreschsel M."/>
            <person name="Freitas F."/>
            <person name="Vidal M."/>
            <person name="Guedes H."/>
            <person name="Rodrigues E."/>
            <person name="Meneses C."/>
            <person name="Brioso P."/>
            <person name="Pozzer L."/>
            <person name="Figueiredo D."/>
            <person name="Montano H."/>
            <person name="Junior J."/>
            <person name="Filho G."/>
            <person name="Flores V."/>
            <person name="Ferreira B."/>
            <person name="Branco A."/>
            <person name="Gonzalez P."/>
            <person name="Guillobel H."/>
            <person name="Lemos M."/>
            <person name="Seibel L."/>
            <person name="Macedo J."/>
            <person name="Alves-Ferreira M."/>
            <person name="Sachetto-Martins G."/>
            <person name="Coelho A."/>
            <person name="Santos E."/>
            <person name="Amaral G."/>
            <person name="Neves A."/>
            <person name="Pacheco A.B."/>
            <person name="Carvalho D."/>
            <person name="Lery L."/>
            <person name="Bisch P."/>
            <person name="Rossle S.C."/>
            <person name="Urmenyi T."/>
            <person name="Kruger W.V."/>
            <person name="Martins O."/>
            <person name="Baldani J.I."/>
            <person name="Ferreira P.C."/>
        </authorList>
    </citation>
    <scope>NUCLEOTIDE SEQUENCE [LARGE SCALE GENOMIC DNA]</scope>
    <source>
        <strain evidence="10">ATCC 49037 / DSM 5601 / CCUG 37298 / CIP 103539 / LMG 7603 / PAl5</strain>
    </source>
</reference>
<feature type="transmembrane region" description="Helical" evidence="7">
    <location>
        <begin position="394"/>
        <end position="416"/>
    </location>
</feature>
<feature type="transmembrane region" description="Helical" evidence="7">
    <location>
        <begin position="58"/>
        <end position="76"/>
    </location>
</feature>
<comment type="similarity">
    <text evidence="2">Belongs to the complex I subunit 4 family.</text>
</comment>
<dbReference type="GO" id="GO:0003954">
    <property type="term" value="F:NADH dehydrogenase activity"/>
    <property type="evidence" value="ECO:0007669"/>
    <property type="project" value="TreeGrafter"/>
</dbReference>
<dbReference type="KEGG" id="gdi:GDI0593"/>
<feature type="transmembrane region" description="Helical" evidence="7">
    <location>
        <begin position="297"/>
        <end position="318"/>
    </location>
</feature>
<keyword evidence="5 7" id="KW-0472">Membrane</keyword>
<keyword evidence="3 6" id="KW-0812">Transmembrane</keyword>
<dbReference type="EMBL" id="AM889285">
    <property type="protein sequence ID" value="CAP54536.1"/>
    <property type="molecule type" value="Genomic_DNA"/>
</dbReference>
<dbReference type="GO" id="GO:0042773">
    <property type="term" value="P:ATP synthesis coupled electron transport"/>
    <property type="evidence" value="ECO:0007669"/>
    <property type="project" value="InterPro"/>
</dbReference>
<dbReference type="GO" id="GO:0015990">
    <property type="term" value="P:electron transport coupled proton transport"/>
    <property type="evidence" value="ECO:0007669"/>
    <property type="project" value="TreeGrafter"/>
</dbReference>
<evidence type="ECO:0000256" key="3">
    <source>
        <dbReference type="ARBA" id="ARBA00022692"/>
    </source>
</evidence>
<dbReference type="Proteomes" id="UP000001176">
    <property type="component" value="Chromosome"/>
</dbReference>
<feature type="transmembrane region" description="Helical" evidence="7">
    <location>
        <begin position="185"/>
        <end position="211"/>
    </location>
</feature>
<keyword evidence="10" id="KW-1185">Reference proteome</keyword>
<dbReference type="InterPro" id="IPR003918">
    <property type="entry name" value="NADH_UbQ_OxRdtase"/>
</dbReference>
<feature type="transmembrane region" description="Helical" evidence="7">
    <location>
        <begin position="351"/>
        <end position="373"/>
    </location>
</feature>
<evidence type="ECO:0000313" key="9">
    <source>
        <dbReference type="EMBL" id="CAP54536.1"/>
    </source>
</evidence>
<dbReference type="NCBIfam" id="TIGR01972">
    <property type="entry name" value="NDH_I_M"/>
    <property type="match status" value="1"/>
</dbReference>
<evidence type="ECO:0000313" key="10">
    <source>
        <dbReference type="Proteomes" id="UP000001176"/>
    </source>
</evidence>
<dbReference type="AlphaFoldDB" id="A9H8I3"/>
<evidence type="ECO:0000256" key="7">
    <source>
        <dbReference type="SAM" id="Phobius"/>
    </source>
</evidence>
<evidence type="ECO:0000256" key="6">
    <source>
        <dbReference type="RuleBase" id="RU000320"/>
    </source>
</evidence>
<organism evidence="9 10">
    <name type="scientific">Gluconacetobacter diazotrophicus (strain ATCC 49037 / DSM 5601 / CCUG 37298 / CIP 103539 / LMG 7603 / PAl5)</name>
    <dbReference type="NCBI Taxonomy" id="272568"/>
    <lineage>
        <taxon>Bacteria</taxon>
        <taxon>Pseudomonadati</taxon>
        <taxon>Pseudomonadota</taxon>
        <taxon>Alphaproteobacteria</taxon>
        <taxon>Acetobacterales</taxon>
        <taxon>Acetobacteraceae</taxon>
        <taxon>Gluconacetobacter</taxon>
    </lineage>
</organism>
<dbReference type="Pfam" id="PF00361">
    <property type="entry name" value="Proton_antipo_M"/>
    <property type="match status" value="1"/>
</dbReference>
<dbReference type="GO" id="GO:0016020">
    <property type="term" value="C:membrane"/>
    <property type="evidence" value="ECO:0007669"/>
    <property type="project" value="UniProtKB-SubCell"/>
</dbReference>
<accession>A9H8I3</accession>
<dbReference type="PRINTS" id="PR01437">
    <property type="entry name" value="NUOXDRDTASE4"/>
</dbReference>
<evidence type="ECO:0000259" key="8">
    <source>
        <dbReference type="Pfam" id="PF00361"/>
    </source>
</evidence>
<evidence type="ECO:0000256" key="4">
    <source>
        <dbReference type="ARBA" id="ARBA00022989"/>
    </source>
</evidence>